<sequence length="340" mass="38962">MSSIQKDFAHRVETTVQKYCTWLARNPGLSKEVELGVKLSSYLLVHLVDRGDSSDATHQMVYCLSDLFSFLNDIAISRAYPRAKLPYGNNLKTWLTVVEYCEVCFELGAQKAWGTSGKWTTVFLVQVFKCVARVLLVTRKNEGLLPFPPIVPLRREAVGEYELMGDGRSDLTYTLGSGVVIRRIDGGPSYNQMAQGAGEDFRTLVKENGTYVFKGSALLGEILYCVKPLIHLATMRFAGRNNWAQWFTSLALEGASLRLQWSEYSKRRFTPEQEWQYVSRLVSILVYLVRSPFYDLHVKSMILSVLLGLRKIFPFMKFVLNPCIEFLPAWHETYFYLWSH</sequence>
<organism evidence="5">
    <name type="scientific">Lygus hesperus</name>
    <name type="common">Western plant bug</name>
    <dbReference type="NCBI Taxonomy" id="30085"/>
    <lineage>
        <taxon>Eukaryota</taxon>
        <taxon>Metazoa</taxon>
        <taxon>Ecdysozoa</taxon>
        <taxon>Arthropoda</taxon>
        <taxon>Hexapoda</taxon>
        <taxon>Insecta</taxon>
        <taxon>Pterygota</taxon>
        <taxon>Neoptera</taxon>
        <taxon>Paraneoptera</taxon>
        <taxon>Hemiptera</taxon>
        <taxon>Heteroptera</taxon>
        <taxon>Panheteroptera</taxon>
        <taxon>Cimicomorpha</taxon>
        <taxon>Miridae</taxon>
        <taxon>Mirini</taxon>
        <taxon>Lygus</taxon>
    </lineage>
</organism>
<dbReference type="EMBL" id="GBHO01021058">
    <property type="protein sequence ID" value="JAG22546.1"/>
    <property type="molecule type" value="Transcribed_RNA"/>
</dbReference>
<dbReference type="GO" id="GO:0007031">
    <property type="term" value="P:peroxisome organization"/>
    <property type="evidence" value="ECO:0007669"/>
    <property type="project" value="UniProtKB-KW"/>
</dbReference>
<dbReference type="EMBL" id="GBHO01041412">
    <property type="protein sequence ID" value="JAG02192.1"/>
    <property type="molecule type" value="Transcribed_RNA"/>
</dbReference>
<dbReference type="EMBL" id="GDHC01014381">
    <property type="protein sequence ID" value="JAQ04248.1"/>
    <property type="molecule type" value="Transcribed_RNA"/>
</dbReference>
<keyword evidence="3" id="KW-0576">Peroxisome</keyword>
<keyword evidence="3" id="KW-0962">Peroxisome biogenesis</keyword>
<accession>A0A0A9XSB9</accession>
<dbReference type="InterPro" id="IPR013919">
    <property type="entry name" value="Pex16"/>
</dbReference>
<comment type="subcellular location">
    <subcellularLocation>
        <location evidence="3">Peroxisome membrane</location>
    </subcellularLocation>
</comment>
<dbReference type="GO" id="GO:0005778">
    <property type="term" value="C:peroxisomal membrane"/>
    <property type="evidence" value="ECO:0007669"/>
    <property type="project" value="UniProtKB-SubCell"/>
</dbReference>
<evidence type="ECO:0000313" key="4">
    <source>
        <dbReference type="EMBL" id="JAG02192.1"/>
    </source>
</evidence>
<dbReference type="AlphaFoldDB" id="A0A0A9XSB9"/>
<dbReference type="Pfam" id="PF08610">
    <property type="entry name" value="Pex16"/>
    <property type="match status" value="1"/>
</dbReference>
<gene>
    <name evidence="5" type="primary">Pex16_1</name>
    <name evidence="4" type="synonym">Pex16_2</name>
    <name evidence="5" type="ORF">CM83_71537</name>
    <name evidence="4" type="ORF">CM83_71538</name>
    <name evidence="6" type="ORF">g.88014</name>
</gene>
<dbReference type="PANTHER" id="PTHR13299:SF0">
    <property type="entry name" value="PEROXISOMAL MEMBRANE PROTEIN PEX16"/>
    <property type="match status" value="1"/>
</dbReference>
<evidence type="ECO:0000256" key="2">
    <source>
        <dbReference type="ARBA" id="ARBA00018577"/>
    </source>
</evidence>
<dbReference type="PANTHER" id="PTHR13299">
    <property type="entry name" value="PEROXISOMAL MEMBRANE PROTEIN PEX16"/>
    <property type="match status" value="1"/>
</dbReference>
<evidence type="ECO:0000256" key="1">
    <source>
        <dbReference type="ARBA" id="ARBA00009505"/>
    </source>
</evidence>
<reference evidence="5" key="2">
    <citation type="submission" date="2014-07" db="EMBL/GenBank/DDBJ databases">
        <authorList>
            <person name="Hull J."/>
        </authorList>
    </citation>
    <scope>NUCLEOTIDE SEQUENCE</scope>
</reference>
<evidence type="ECO:0000313" key="6">
    <source>
        <dbReference type="EMBL" id="JAQ04248.1"/>
    </source>
</evidence>
<evidence type="ECO:0000256" key="3">
    <source>
        <dbReference type="RuleBase" id="RU365003"/>
    </source>
</evidence>
<reference evidence="6" key="3">
    <citation type="journal article" date="2016" name="Gigascience">
        <title>De novo construction of an expanded transcriptome assembly for the western tarnished plant bug, Lygus hesperus.</title>
        <authorList>
            <person name="Tassone E.E."/>
            <person name="Geib S.M."/>
            <person name="Hall B."/>
            <person name="Fabrick J.A."/>
            <person name="Brent C.S."/>
            <person name="Hull J.J."/>
        </authorList>
    </citation>
    <scope>NUCLEOTIDE SEQUENCE</scope>
</reference>
<evidence type="ECO:0000313" key="5">
    <source>
        <dbReference type="EMBL" id="JAG22546.1"/>
    </source>
</evidence>
<reference evidence="5" key="1">
    <citation type="journal article" date="2014" name="PLoS ONE">
        <title>Transcriptome-Based Identification of ABC Transporters in the Western Tarnished Plant Bug Lygus hesperus.</title>
        <authorList>
            <person name="Hull J.J."/>
            <person name="Chaney K."/>
            <person name="Geib S.M."/>
            <person name="Fabrick J.A."/>
            <person name="Brent C.S."/>
            <person name="Walsh D."/>
            <person name="Lavine L.C."/>
        </authorList>
    </citation>
    <scope>NUCLEOTIDE SEQUENCE</scope>
</reference>
<protein>
    <recommendedName>
        <fullName evidence="2 3">Peroxisomal membrane protein PEX16</fullName>
    </recommendedName>
</protein>
<name>A0A0A9XSB9_LYGHE</name>
<comment type="similarity">
    <text evidence="1 3">Belongs to the peroxin-16 family.</text>
</comment>
<proteinExistence type="inferred from homology"/>